<feature type="signal peptide" evidence="2">
    <location>
        <begin position="1"/>
        <end position="19"/>
    </location>
</feature>
<dbReference type="RefSeq" id="WP_091131543.1">
    <property type="nucleotide sequence ID" value="NZ_FMVC01000003.1"/>
</dbReference>
<keyword evidence="1" id="KW-0175">Coiled coil</keyword>
<accession>A0ABY0LMT5</accession>
<sequence length="312" mass="35378">MKKKIITFISMLIMSTGFSQIIGDGYAPVVNDLSTPLKSGVYSALLAGATPDLSRDWNHLFVIRHSNSLYNYQLQLASSYTENDRLFFRKMAYEDLSPRNTQWFEVATRGSNTFTGNQIVNGNIGIGTTTPSAFLEIYSPNIEIGKNDTQKWSSRNAEYNLKLQTIWNENGINQELIQRYNGVDYTSLAFFAGNVGIGISTPDSKLAVNGTIHAKEVKVDMSGWPDYVFKKEYNLPTLKEVEDHIKEKGHLENIPSQEEVLKNGINLGEMNAKLLQKIEELTLYMIEIKKENATMKKENVEMKNRLTKLEKK</sequence>
<evidence type="ECO:0000256" key="1">
    <source>
        <dbReference type="SAM" id="Coils"/>
    </source>
</evidence>
<comment type="caution">
    <text evidence="3">The sequence shown here is derived from an EMBL/GenBank/DDBJ whole genome shotgun (WGS) entry which is preliminary data.</text>
</comment>
<name>A0ABY0LMT5_9FLAO</name>
<gene>
    <name evidence="3" type="ORF">SAMN02927916_1941</name>
</gene>
<proteinExistence type="predicted"/>
<evidence type="ECO:0000313" key="3">
    <source>
        <dbReference type="EMBL" id="SCY40282.1"/>
    </source>
</evidence>
<feature type="coiled-coil region" evidence="1">
    <location>
        <begin position="285"/>
        <end position="312"/>
    </location>
</feature>
<protein>
    <submittedName>
        <fullName evidence="3">Uncharacterized protein</fullName>
    </submittedName>
</protein>
<evidence type="ECO:0000313" key="4">
    <source>
        <dbReference type="Proteomes" id="UP000199307"/>
    </source>
</evidence>
<keyword evidence="2" id="KW-0732">Signal</keyword>
<organism evidence="3 4">
    <name type="scientific">Flavobacterium anhuiense</name>
    <dbReference type="NCBI Taxonomy" id="459526"/>
    <lineage>
        <taxon>Bacteria</taxon>
        <taxon>Pseudomonadati</taxon>
        <taxon>Bacteroidota</taxon>
        <taxon>Flavobacteriia</taxon>
        <taxon>Flavobacteriales</taxon>
        <taxon>Flavobacteriaceae</taxon>
        <taxon>Flavobacterium</taxon>
    </lineage>
</organism>
<evidence type="ECO:0000256" key="2">
    <source>
        <dbReference type="SAM" id="SignalP"/>
    </source>
</evidence>
<dbReference type="EMBL" id="FMVC01000003">
    <property type="protein sequence ID" value="SCY40282.1"/>
    <property type="molecule type" value="Genomic_DNA"/>
</dbReference>
<dbReference type="Proteomes" id="UP000199307">
    <property type="component" value="Unassembled WGS sequence"/>
</dbReference>
<feature type="chain" id="PRO_5046838840" evidence="2">
    <location>
        <begin position="20"/>
        <end position="312"/>
    </location>
</feature>
<keyword evidence="4" id="KW-1185">Reference proteome</keyword>
<reference evidence="3 4" key="1">
    <citation type="submission" date="2016-10" db="EMBL/GenBank/DDBJ databases">
        <authorList>
            <person name="Varghese N."/>
            <person name="Submissions S."/>
        </authorList>
    </citation>
    <scope>NUCLEOTIDE SEQUENCE [LARGE SCALE GENOMIC DNA]</scope>
    <source>
        <strain evidence="3 4">CGMCC 1.6859</strain>
    </source>
</reference>